<feature type="domain" description="DUF418" evidence="2">
    <location>
        <begin position="229"/>
        <end position="380"/>
    </location>
</feature>
<evidence type="ECO:0000256" key="1">
    <source>
        <dbReference type="SAM" id="Phobius"/>
    </source>
</evidence>
<dbReference type="PANTHER" id="PTHR30590:SF2">
    <property type="entry name" value="INNER MEMBRANE PROTEIN"/>
    <property type="match status" value="1"/>
</dbReference>
<dbReference type="InterPro" id="IPR007349">
    <property type="entry name" value="DUF418"/>
</dbReference>
<dbReference type="Proteomes" id="UP000273778">
    <property type="component" value="Chromosome"/>
</dbReference>
<reference evidence="6" key="2">
    <citation type="submission" date="2018-11" db="EMBL/GenBank/DDBJ databases">
        <title>Shewanella sp. R106.</title>
        <authorList>
            <person name="Hwang Y.J."/>
            <person name="Hwang C.Y."/>
        </authorList>
    </citation>
    <scope>NUCLEOTIDE SEQUENCE [LARGE SCALE GENOMIC DNA]</scope>
    <source>
        <strain evidence="6">R106</strain>
    </source>
</reference>
<feature type="transmembrane region" description="Helical" evidence="1">
    <location>
        <begin position="107"/>
        <end position="122"/>
    </location>
</feature>
<feature type="transmembrane region" description="Helical" evidence="1">
    <location>
        <begin position="275"/>
        <end position="293"/>
    </location>
</feature>
<keyword evidence="1" id="KW-1133">Transmembrane helix</keyword>
<accession>A0A3N4E7Z0</accession>
<name>A0A3N4E7Z0_9GAMM</name>
<evidence type="ECO:0000259" key="2">
    <source>
        <dbReference type="Pfam" id="PF04235"/>
    </source>
</evidence>
<organism evidence="4 6">
    <name type="scientific">Shewanella psychromarinicola</name>
    <dbReference type="NCBI Taxonomy" id="2487742"/>
    <lineage>
        <taxon>Bacteria</taxon>
        <taxon>Pseudomonadati</taxon>
        <taxon>Pseudomonadota</taxon>
        <taxon>Gammaproteobacteria</taxon>
        <taxon>Alteromonadales</taxon>
        <taxon>Shewanellaceae</taxon>
        <taxon>Shewanella</taxon>
    </lineage>
</organism>
<feature type="transmembrane region" description="Helical" evidence="1">
    <location>
        <begin position="344"/>
        <end position="363"/>
    </location>
</feature>
<dbReference type="RefSeq" id="WP_124012312.1">
    <property type="nucleotide sequence ID" value="NZ_CP034073.1"/>
</dbReference>
<feature type="transmembrane region" description="Helical" evidence="1">
    <location>
        <begin position="242"/>
        <end position="263"/>
    </location>
</feature>
<evidence type="ECO:0000313" key="3">
    <source>
        <dbReference type="EMBL" id="AZG35161.1"/>
    </source>
</evidence>
<dbReference type="EMBL" id="RKKB01000002">
    <property type="protein sequence ID" value="RPA33037.1"/>
    <property type="molecule type" value="Genomic_DNA"/>
</dbReference>
<reference evidence="4" key="3">
    <citation type="submission" date="2018-11" db="EMBL/GenBank/DDBJ databases">
        <authorList>
            <person name="Hwang Y.J."/>
            <person name="Hwang C.Y."/>
        </authorList>
    </citation>
    <scope>NUCLEOTIDE SEQUENCE</scope>
    <source>
        <strain evidence="4">R106</strain>
    </source>
</reference>
<dbReference type="KEGG" id="spsr:EGC80_09665"/>
<keyword evidence="1" id="KW-0472">Membrane</keyword>
<evidence type="ECO:0000313" key="6">
    <source>
        <dbReference type="Proteomes" id="UP000278855"/>
    </source>
</evidence>
<reference evidence="3 5" key="1">
    <citation type="submission" date="2018-11" db="EMBL/GenBank/DDBJ databases">
        <title>Shewanella sp. M2.</title>
        <authorList>
            <person name="Hwang Y.J."/>
            <person name="Hwang C.Y."/>
        </authorList>
    </citation>
    <scope>NUCLEOTIDE SEQUENCE [LARGE SCALE GENOMIC DNA]</scope>
    <source>
        <strain evidence="3 5">M2</strain>
    </source>
</reference>
<dbReference type="Proteomes" id="UP000278855">
    <property type="component" value="Unassembled WGS sequence"/>
</dbReference>
<proteinExistence type="predicted"/>
<dbReference type="EMBL" id="CP034073">
    <property type="protein sequence ID" value="AZG35161.1"/>
    <property type="molecule type" value="Genomic_DNA"/>
</dbReference>
<keyword evidence="5" id="KW-1185">Reference proteome</keyword>
<feature type="transmembrane region" description="Helical" evidence="1">
    <location>
        <begin position="314"/>
        <end position="332"/>
    </location>
</feature>
<dbReference type="Pfam" id="PF04235">
    <property type="entry name" value="DUF418"/>
    <property type="match status" value="1"/>
</dbReference>
<dbReference type="AlphaFoldDB" id="A0A3N4E7Z0"/>
<keyword evidence="1" id="KW-0812">Transmembrane</keyword>
<feature type="transmembrane region" description="Helical" evidence="1">
    <location>
        <begin position="55"/>
        <end position="81"/>
    </location>
</feature>
<dbReference type="PANTHER" id="PTHR30590">
    <property type="entry name" value="INNER MEMBRANE PROTEIN"/>
    <property type="match status" value="1"/>
</dbReference>
<protein>
    <submittedName>
        <fullName evidence="4">DUF418 domain-containing protein</fullName>
    </submittedName>
</protein>
<feature type="transmembrane region" description="Helical" evidence="1">
    <location>
        <begin position="21"/>
        <end position="43"/>
    </location>
</feature>
<dbReference type="InterPro" id="IPR052529">
    <property type="entry name" value="Bact_Transport_Assoc"/>
</dbReference>
<evidence type="ECO:0000313" key="5">
    <source>
        <dbReference type="Proteomes" id="UP000273778"/>
    </source>
</evidence>
<dbReference type="OrthoDB" id="9807744at2"/>
<gene>
    <name evidence="4" type="ORF">EGC77_06665</name>
    <name evidence="3" type="ORF">EGC80_09665</name>
</gene>
<evidence type="ECO:0000313" key="4">
    <source>
        <dbReference type="EMBL" id="RPA33037.1"/>
    </source>
</evidence>
<sequence>MNKHGSPIQSIRLANLDAIRGVGVLGIFFLNIYFMGNSFLGYAPHEIQPTTDIAILIFSNFFLEGRFFSLFAMLFGVGLLIQYQRQQARPVSAVAAPSQNNQIKSRLYWLIVFGVIHAIVIFPGDILLSYGVSGLLAFRYINLNADELLRKARGFILLSLIPIALISLMPDEHVYIRDSAFFIEQLSAWTGSYKQQLTLHLTMLAYMLAVIPLTLMWYIAGLMLLGMALYKRNIFTNGLEKKTLWQCVFWAIILSSLDSLFSLSGNPRWEAMSDLLLWFSAIATALIYIHIIVKFCQNAPHRLTLLQNAGRMAFSLYILQSIVGILLLRYIAPDWLYSLDRIGYLSIAIIYSVLQLLLADVYLRKFNQGPLEKLWRVLVSRTS</sequence>
<feature type="transmembrane region" description="Helical" evidence="1">
    <location>
        <begin position="203"/>
        <end position="230"/>
    </location>
</feature>